<keyword evidence="7" id="KW-0460">Magnesium</keyword>
<feature type="domain" description="Pterin-binding" evidence="9">
    <location>
        <begin position="26"/>
        <end position="278"/>
    </location>
</feature>
<dbReference type="AlphaFoldDB" id="A0A4Q0M8V1"/>
<evidence type="ECO:0000256" key="5">
    <source>
        <dbReference type="ARBA" id="ARBA00022679"/>
    </source>
</evidence>
<dbReference type="InterPro" id="IPR006390">
    <property type="entry name" value="DHP_synth_dom"/>
</dbReference>
<dbReference type="Proteomes" id="UP000290848">
    <property type="component" value="Unassembled WGS sequence"/>
</dbReference>
<evidence type="ECO:0000256" key="2">
    <source>
        <dbReference type="ARBA" id="ARBA00001946"/>
    </source>
</evidence>
<comment type="caution">
    <text evidence="10">The sequence shown here is derived from an EMBL/GenBank/DDBJ whole genome shotgun (WGS) entry which is preliminary data.</text>
</comment>
<evidence type="ECO:0000259" key="9">
    <source>
        <dbReference type="PROSITE" id="PS50972"/>
    </source>
</evidence>
<evidence type="ECO:0000313" key="10">
    <source>
        <dbReference type="EMBL" id="RXF69495.1"/>
    </source>
</evidence>
<dbReference type="GO" id="GO:0005829">
    <property type="term" value="C:cytosol"/>
    <property type="evidence" value="ECO:0007669"/>
    <property type="project" value="TreeGrafter"/>
</dbReference>
<dbReference type="CDD" id="cd00739">
    <property type="entry name" value="DHPS"/>
    <property type="match status" value="1"/>
</dbReference>
<keyword evidence="6" id="KW-0479">Metal-binding</keyword>
<dbReference type="InterPro" id="IPR045031">
    <property type="entry name" value="DHP_synth-like"/>
</dbReference>
<sequence>MCDKNTVFQEKKTINAGGRLLDFSEPKVMGILNITPDSFYPESRVQTTAAALVKAEKMLSDGAAILDIGAYSSRPGASDIPPEEEQARLLPVITAIKRQFPQAILSIDTFRASVAEASIAEGADIINDISGGELDPLMFETIGRLQVPYILMHMRGTPITMASLTQYDNMFKEIMQYFSSKLAVLNSLNVHDIILDPGFGFAKTADQNLRLLNNLELFKTTGLPVLAGLSRKKTIWQILGVSSNEALNGTTVLNTVALMKGADLLRVHDVKEATEAIKLVSSLRRSSEDISL</sequence>
<dbReference type="EMBL" id="RXOC01000007">
    <property type="protein sequence ID" value="RXF69495.1"/>
    <property type="molecule type" value="Genomic_DNA"/>
</dbReference>
<dbReference type="GO" id="GO:0046656">
    <property type="term" value="P:folic acid biosynthetic process"/>
    <property type="evidence" value="ECO:0007669"/>
    <property type="project" value="UniProtKB-KW"/>
</dbReference>
<protein>
    <recommendedName>
        <fullName evidence="4">dihydropteroate synthase</fullName>
        <ecNumber evidence="4">2.5.1.15</ecNumber>
    </recommendedName>
</protein>
<dbReference type="RefSeq" id="WP_128769767.1">
    <property type="nucleotide sequence ID" value="NZ_RXOC01000007.1"/>
</dbReference>
<dbReference type="PANTHER" id="PTHR20941">
    <property type="entry name" value="FOLATE SYNTHESIS PROTEINS"/>
    <property type="match status" value="1"/>
</dbReference>
<dbReference type="NCBIfam" id="TIGR01496">
    <property type="entry name" value="DHPS"/>
    <property type="match status" value="1"/>
</dbReference>
<dbReference type="Pfam" id="PF00809">
    <property type="entry name" value="Pterin_bind"/>
    <property type="match status" value="1"/>
</dbReference>
<comment type="pathway">
    <text evidence="3">Cofactor biosynthesis; tetrahydrofolate biosynthesis; 7,8-dihydrofolate from 2-amino-4-hydroxy-6-hydroxymethyl-7,8-dihydropteridine diphosphate and 4-aminobenzoate: step 1/2.</text>
</comment>
<dbReference type="PROSITE" id="PS00793">
    <property type="entry name" value="DHPS_2"/>
    <property type="match status" value="1"/>
</dbReference>
<dbReference type="InterPro" id="IPR011005">
    <property type="entry name" value="Dihydropteroate_synth-like_sf"/>
</dbReference>
<accession>A0A4Q0M8V1</accession>
<dbReference type="Gene3D" id="3.20.20.20">
    <property type="entry name" value="Dihydropteroate synthase-like"/>
    <property type="match status" value="1"/>
</dbReference>
<evidence type="ECO:0000256" key="6">
    <source>
        <dbReference type="ARBA" id="ARBA00022723"/>
    </source>
</evidence>
<dbReference type="PROSITE" id="PS50972">
    <property type="entry name" value="PTERIN_BINDING"/>
    <property type="match status" value="1"/>
</dbReference>
<dbReference type="EC" id="2.5.1.15" evidence="4"/>
<evidence type="ECO:0000256" key="7">
    <source>
        <dbReference type="ARBA" id="ARBA00022842"/>
    </source>
</evidence>
<reference evidence="10 11" key="1">
    <citation type="submission" date="2018-12" db="EMBL/GenBank/DDBJ databases">
        <title>The Draft Genome Sequence of the Soil Bacterium Pedobacter tournemirensis R1.</title>
        <authorList>
            <person name="He J."/>
        </authorList>
    </citation>
    <scope>NUCLEOTIDE SEQUENCE [LARGE SCALE GENOMIC DNA]</scope>
    <source>
        <strain evidence="10 11">R1</strain>
    </source>
</reference>
<evidence type="ECO:0000256" key="8">
    <source>
        <dbReference type="ARBA" id="ARBA00022909"/>
    </source>
</evidence>
<dbReference type="GO" id="GO:0004156">
    <property type="term" value="F:dihydropteroate synthase activity"/>
    <property type="evidence" value="ECO:0007669"/>
    <property type="project" value="UniProtKB-EC"/>
</dbReference>
<name>A0A4Q0M8V1_9SPHI</name>
<evidence type="ECO:0000256" key="4">
    <source>
        <dbReference type="ARBA" id="ARBA00012458"/>
    </source>
</evidence>
<gene>
    <name evidence="10" type="primary">folP</name>
    <name evidence="10" type="ORF">EKH83_12515</name>
</gene>
<comment type="cofactor">
    <cofactor evidence="2">
        <name>Mg(2+)</name>
        <dbReference type="ChEBI" id="CHEBI:18420"/>
    </cofactor>
</comment>
<dbReference type="GO" id="GO:0046654">
    <property type="term" value="P:tetrahydrofolate biosynthetic process"/>
    <property type="evidence" value="ECO:0007669"/>
    <property type="project" value="TreeGrafter"/>
</dbReference>
<dbReference type="SUPFAM" id="SSF51717">
    <property type="entry name" value="Dihydropteroate synthetase-like"/>
    <property type="match status" value="1"/>
</dbReference>
<dbReference type="InterPro" id="IPR000489">
    <property type="entry name" value="Pterin-binding_dom"/>
</dbReference>
<comment type="catalytic activity">
    <reaction evidence="1">
        <text>(7,8-dihydropterin-6-yl)methyl diphosphate + 4-aminobenzoate = 7,8-dihydropteroate + diphosphate</text>
        <dbReference type="Rhea" id="RHEA:19949"/>
        <dbReference type="ChEBI" id="CHEBI:17836"/>
        <dbReference type="ChEBI" id="CHEBI:17839"/>
        <dbReference type="ChEBI" id="CHEBI:33019"/>
        <dbReference type="ChEBI" id="CHEBI:72950"/>
        <dbReference type="EC" id="2.5.1.15"/>
    </reaction>
</comment>
<organism evidence="10 11">
    <name type="scientific">Arcticibacter tournemirensis</name>
    <dbReference type="NCBI Taxonomy" id="699437"/>
    <lineage>
        <taxon>Bacteria</taxon>
        <taxon>Pseudomonadati</taxon>
        <taxon>Bacteroidota</taxon>
        <taxon>Sphingobacteriia</taxon>
        <taxon>Sphingobacteriales</taxon>
        <taxon>Sphingobacteriaceae</taxon>
        <taxon>Arcticibacter</taxon>
    </lineage>
</organism>
<dbReference type="GO" id="GO:0046872">
    <property type="term" value="F:metal ion binding"/>
    <property type="evidence" value="ECO:0007669"/>
    <property type="project" value="UniProtKB-KW"/>
</dbReference>
<keyword evidence="8" id="KW-0289">Folate biosynthesis</keyword>
<evidence type="ECO:0000256" key="1">
    <source>
        <dbReference type="ARBA" id="ARBA00000012"/>
    </source>
</evidence>
<evidence type="ECO:0000313" key="11">
    <source>
        <dbReference type="Proteomes" id="UP000290848"/>
    </source>
</evidence>
<keyword evidence="5 10" id="KW-0808">Transferase</keyword>
<dbReference type="PANTHER" id="PTHR20941:SF1">
    <property type="entry name" value="FOLIC ACID SYNTHESIS PROTEIN FOL1"/>
    <property type="match status" value="1"/>
</dbReference>
<proteinExistence type="predicted"/>
<evidence type="ECO:0000256" key="3">
    <source>
        <dbReference type="ARBA" id="ARBA00004763"/>
    </source>
</evidence>